<feature type="transmembrane region" description="Helical" evidence="1">
    <location>
        <begin position="56"/>
        <end position="71"/>
    </location>
</feature>
<keyword evidence="1" id="KW-1133">Transmembrane helix</keyword>
<evidence type="ECO:0000259" key="2">
    <source>
        <dbReference type="Pfam" id="PF14501"/>
    </source>
</evidence>
<comment type="caution">
    <text evidence="3">The sequence shown here is derived from an EMBL/GenBank/DDBJ whole genome shotgun (WGS) entry which is preliminary data.</text>
</comment>
<protein>
    <submittedName>
        <fullName evidence="3">GHKL domain-containing protein</fullName>
    </submittedName>
</protein>
<organism evidence="3 4">
    <name type="scientific">Candidatus Companilactobacillus pullicola</name>
    <dbReference type="NCBI Taxonomy" id="2838523"/>
    <lineage>
        <taxon>Bacteria</taxon>
        <taxon>Bacillati</taxon>
        <taxon>Bacillota</taxon>
        <taxon>Bacilli</taxon>
        <taxon>Lactobacillales</taxon>
        <taxon>Lactobacillaceae</taxon>
        <taxon>Companilactobacillus</taxon>
    </lineage>
</organism>
<dbReference type="Pfam" id="PF14501">
    <property type="entry name" value="HATPase_c_5"/>
    <property type="match status" value="1"/>
</dbReference>
<reference evidence="3" key="1">
    <citation type="journal article" date="2021" name="PeerJ">
        <title>Extensive microbial diversity within the chicken gut microbiome revealed by metagenomics and culture.</title>
        <authorList>
            <person name="Gilroy R."/>
            <person name="Ravi A."/>
            <person name="Getino M."/>
            <person name="Pursley I."/>
            <person name="Horton D.L."/>
            <person name="Alikhan N.F."/>
            <person name="Baker D."/>
            <person name="Gharbi K."/>
            <person name="Hall N."/>
            <person name="Watson M."/>
            <person name="Adriaenssens E.M."/>
            <person name="Foster-Nyarko E."/>
            <person name="Jarju S."/>
            <person name="Secka A."/>
            <person name="Antonio M."/>
            <person name="Oren A."/>
            <person name="Chaudhuri R.R."/>
            <person name="La Ragione R."/>
            <person name="Hildebrand F."/>
            <person name="Pallen M.J."/>
        </authorList>
    </citation>
    <scope>NUCLEOTIDE SEQUENCE</scope>
    <source>
        <strain evidence="3">3204</strain>
    </source>
</reference>
<feature type="transmembrane region" description="Helical" evidence="1">
    <location>
        <begin position="195"/>
        <end position="217"/>
    </location>
</feature>
<dbReference type="InterPro" id="IPR036890">
    <property type="entry name" value="HATPase_C_sf"/>
</dbReference>
<dbReference type="GO" id="GO:0042802">
    <property type="term" value="F:identical protein binding"/>
    <property type="evidence" value="ECO:0007669"/>
    <property type="project" value="TreeGrafter"/>
</dbReference>
<proteinExistence type="predicted"/>
<feature type="transmembrane region" description="Helical" evidence="1">
    <location>
        <begin position="83"/>
        <end position="105"/>
    </location>
</feature>
<feature type="domain" description="Sensor histidine kinase NatK-like C-terminal" evidence="2">
    <location>
        <begin position="338"/>
        <end position="434"/>
    </location>
</feature>
<dbReference type="SUPFAM" id="SSF55874">
    <property type="entry name" value="ATPase domain of HSP90 chaperone/DNA topoisomerase II/histidine kinase"/>
    <property type="match status" value="1"/>
</dbReference>
<keyword evidence="1" id="KW-0472">Membrane</keyword>
<dbReference type="EMBL" id="DXCM01000021">
    <property type="protein sequence ID" value="HIY91842.1"/>
    <property type="molecule type" value="Genomic_DNA"/>
</dbReference>
<dbReference type="InterPro" id="IPR032834">
    <property type="entry name" value="NatK-like_C"/>
</dbReference>
<evidence type="ECO:0000313" key="4">
    <source>
        <dbReference type="Proteomes" id="UP000824013"/>
    </source>
</evidence>
<accession>A0A9D1ZKU3</accession>
<dbReference type="Proteomes" id="UP000824013">
    <property type="component" value="Unassembled WGS sequence"/>
</dbReference>
<reference evidence="3" key="2">
    <citation type="submission" date="2021-04" db="EMBL/GenBank/DDBJ databases">
        <authorList>
            <person name="Gilroy R."/>
        </authorList>
    </citation>
    <scope>NUCLEOTIDE SEQUENCE</scope>
    <source>
        <strain evidence="3">3204</strain>
    </source>
</reference>
<gene>
    <name evidence="3" type="ORF">H9820_02715</name>
</gene>
<dbReference type="AlphaFoldDB" id="A0A9D1ZKU3"/>
<dbReference type="Gene3D" id="3.30.565.10">
    <property type="entry name" value="Histidine kinase-like ATPase, C-terminal domain"/>
    <property type="match status" value="1"/>
</dbReference>
<keyword evidence="1" id="KW-0812">Transmembrane</keyword>
<feature type="transmembrane region" description="Helical" evidence="1">
    <location>
        <begin position="162"/>
        <end position="183"/>
    </location>
</feature>
<dbReference type="PANTHER" id="PTHR40448">
    <property type="entry name" value="TWO-COMPONENT SENSOR HISTIDINE KINASE"/>
    <property type="match status" value="1"/>
</dbReference>
<feature type="transmembrane region" description="Helical" evidence="1">
    <location>
        <begin position="117"/>
        <end position="141"/>
    </location>
</feature>
<feature type="transmembrane region" description="Helical" evidence="1">
    <location>
        <begin position="6"/>
        <end position="28"/>
    </location>
</feature>
<sequence length="443" mass="50648">MEKVTLLSWLIIDFSNTLLFYISLFLLIPSARNKRNIILSLIFSIFFTLIDFYFENAAIFPLILTYWLLFIKTKPKITPLIKTVSLILLFLLSTIGQGIASYLVIEVFKFNLSSYSYNTLFATILLTLINYSITISAIFIIKYLLNFKIVVATIYNKTVIKIILLSVIIMTISHLSLTLISKYEFNQLTYLKTTLLIDLVSAIFIITGSIMLIMGYMKELKSNYESKSLVERNLYIKELERSNTELRRFKHDYKNLLASLSVSIKSDSRDTDSIQTLLDYADSNIDLTSNIENTNLYHLKDDLVKGIIITKLAIAKDKNIETNFEIDQNVHIPKYLSVEITRILGILFDNAIEASLLVEHPKIEFALVSFDGYLEFIIKNNIKSTKKINLDQISKIGYTTKSGHNGLGLSTVNKIIHANTNLLLQTKIAKNYFSTILTVLQNK</sequence>
<evidence type="ECO:0000256" key="1">
    <source>
        <dbReference type="SAM" id="Phobius"/>
    </source>
</evidence>
<name>A0A9D1ZKU3_9LACO</name>
<dbReference type="PANTHER" id="PTHR40448:SF1">
    <property type="entry name" value="TWO-COMPONENT SENSOR HISTIDINE KINASE"/>
    <property type="match status" value="1"/>
</dbReference>
<evidence type="ECO:0000313" key="3">
    <source>
        <dbReference type="EMBL" id="HIY91842.1"/>
    </source>
</evidence>